<organism evidence="7 8">
    <name type="scientific">Acinetobacter boissieri</name>
    <dbReference type="NCBI Taxonomy" id="1219383"/>
    <lineage>
        <taxon>Bacteria</taxon>
        <taxon>Pseudomonadati</taxon>
        <taxon>Pseudomonadota</taxon>
        <taxon>Gammaproteobacteria</taxon>
        <taxon>Moraxellales</taxon>
        <taxon>Moraxellaceae</taxon>
        <taxon>Acinetobacter</taxon>
    </lineage>
</organism>
<feature type="transmembrane region" description="Helical" evidence="6">
    <location>
        <begin position="32"/>
        <end position="52"/>
    </location>
</feature>
<evidence type="ECO:0000256" key="3">
    <source>
        <dbReference type="ARBA" id="ARBA00022692"/>
    </source>
</evidence>
<feature type="transmembrane region" description="Helical" evidence="6">
    <location>
        <begin position="242"/>
        <end position="260"/>
    </location>
</feature>
<comment type="similarity">
    <text evidence="2">Belongs to the autoinducer-2 exporter (AI-2E) (TC 2.A.86) family.</text>
</comment>
<sequence>MQRYIPSLLHKTFFLGLLGIFLYLSFNVLKYFIVPVIWTIIIAYMTWPIYTWVQKKCGTQRRNLGAICMLLIILLTIGLPIGFGIVILQREGQNLFLQIQQQIYAGHFTLPSFMLQLPFVGTEATRILSELNANPDLIFRNISVWLQNHLNYGRIVVGEITRNLVKLSFTLLSLFFFYRDGPSLLKQFHFALEKVIGSRIHHYMTTISDTTRAVVYGIGLTALVQAILAGLSYFVADVPNPLLLTLVTFVLALIPFGTPVSYGSVALWLLSQGHVVSAIAVLVWGVCIVSSSDNVIRPLVISGATQIPFLLIMFGVLGGITSFGLIGLFIGPVILAVLLAVWREWIHELKEDTQDLDMIDKKSP</sequence>
<keyword evidence="5 6" id="KW-0472">Membrane</keyword>
<name>A0A1G6HY90_9GAMM</name>
<evidence type="ECO:0000256" key="6">
    <source>
        <dbReference type="SAM" id="Phobius"/>
    </source>
</evidence>
<dbReference type="OrthoDB" id="5298283at2"/>
<accession>A0A1G6HY90</accession>
<dbReference type="AlphaFoldDB" id="A0A1G6HY90"/>
<dbReference type="RefSeq" id="WP_092748602.1">
    <property type="nucleotide sequence ID" value="NZ_FMYL01000007.1"/>
</dbReference>
<evidence type="ECO:0000256" key="2">
    <source>
        <dbReference type="ARBA" id="ARBA00009773"/>
    </source>
</evidence>
<keyword evidence="8" id="KW-1185">Reference proteome</keyword>
<proteinExistence type="inferred from homology"/>
<evidence type="ECO:0000256" key="1">
    <source>
        <dbReference type="ARBA" id="ARBA00004141"/>
    </source>
</evidence>
<reference evidence="8" key="1">
    <citation type="submission" date="2016-09" db="EMBL/GenBank/DDBJ databases">
        <authorList>
            <person name="Varghese N."/>
            <person name="Submissions S."/>
        </authorList>
    </citation>
    <scope>NUCLEOTIDE SEQUENCE [LARGE SCALE GENOMIC DNA]</scope>
    <source>
        <strain evidence="8">ANC 4422</strain>
    </source>
</reference>
<protein>
    <submittedName>
        <fullName evidence="7">Predicted PurR-regulated permease PerM</fullName>
    </submittedName>
</protein>
<comment type="subcellular location">
    <subcellularLocation>
        <location evidence="1">Membrane</location>
        <topology evidence="1">Multi-pass membrane protein</topology>
    </subcellularLocation>
</comment>
<dbReference type="STRING" id="1219383.SAMN05421733_107114"/>
<feature type="transmembrane region" description="Helical" evidence="6">
    <location>
        <begin position="64"/>
        <end position="88"/>
    </location>
</feature>
<dbReference type="Proteomes" id="UP000242501">
    <property type="component" value="Unassembled WGS sequence"/>
</dbReference>
<feature type="transmembrane region" description="Helical" evidence="6">
    <location>
        <begin position="299"/>
        <end position="317"/>
    </location>
</feature>
<dbReference type="PANTHER" id="PTHR21716:SF61">
    <property type="entry name" value="BLR8064 PROTEIN"/>
    <property type="match status" value="1"/>
</dbReference>
<dbReference type="GO" id="GO:0016020">
    <property type="term" value="C:membrane"/>
    <property type="evidence" value="ECO:0007669"/>
    <property type="project" value="UniProtKB-SubCell"/>
</dbReference>
<dbReference type="EMBL" id="FMYL01000007">
    <property type="protein sequence ID" value="SDB99252.1"/>
    <property type="molecule type" value="Genomic_DNA"/>
</dbReference>
<dbReference type="InterPro" id="IPR002549">
    <property type="entry name" value="AI-2E-like"/>
</dbReference>
<feature type="transmembrane region" description="Helical" evidence="6">
    <location>
        <begin position="213"/>
        <end position="235"/>
    </location>
</feature>
<keyword evidence="4 6" id="KW-1133">Transmembrane helix</keyword>
<feature type="transmembrane region" description="Helical" evidence="6">
    <location>
        <begin position="266"/>
        <end position="287"/>
    </location>
</feature>
<evidence type="ECO:0000313" key="7">
    <source>
        <dbReference type="EMBL" id="SDB99252.1"/>
    </source>
</evidence>
<keyword evidence="3 6" id="KW-0812">Transmembrane</keyword>
<gene>
    <name evidence="7" type="ORF">SAMN05421733_107114</name>
</gene>
<feature type="transmembrane region" description="Helical" evidence="6">
    <location>
        <begin position="323"/>
        <end position="342"/>
    </location>
</feature>
<evidence type="ECO:0000313" key="8">
    <source>
        <dbReference type="Proteomes" id="UP000242501"/>
    </source>
</evidence>
<evidence type="ECO:0000256" key="4">
    <source>
        <dbReference type="ARBA" id="ARBA00022989"/>
    </source>
</evidence>
<feature type="transmembrane region" description="Helical" evidence="6">
    <location>
        <begin position="7"/>
        <end position="26"/>
    </location>
</feature>
<evidence type="ECO:0000256" key="5">
    <source>
        <dbReference type="ARBA" id="ARBA00023136"/>
    </source>
</evidence>
<dbReference type="PANTHER" id="PTHR21716">
    <property type="entry name" value="TRANSMEMBRANE PROTEIN"/>
    <property type="match status" value="1"/>
</dbReference>
<dbReference type="Pfam" id="PF01594">
    <property type="entry name" value="AI-2E_transport"/>
    <property type="match status" value="1"/>
</dbReference>